<gene>
    <name evidence="22" type="ORF">J5N97_015414</name>
</gene>
<evidence type="ECO:0000256" key="13">
    <source>
        <dbReference type="ARBA" id="ARBA00023180"/>
    </source>
</evidence>
<dbReference type="FunFam" id="2.60.120.430:FF:000007">
    <property type="entry name" value="FERONIA receptor-like kinase"/>
    <property type="match status" value="1"/>
</dbReference>
<keyword evidence="12 19" id="KW-0472">Membrane</keyword>
<evidence type="ECO:0000256" key="1">
    <source>
        <dbReference type="ARBA" id="ARBA00004251"/>
    </source>
</evidence>
<dbReference type="Gene3D" id="2.60.120.430">
    <property type="entry name" value="Galactose-binding lectin"/>
    <property type="match status" value="2"/>
</dbReference>
<keyword evidence="5" id="KW-0808">Transferase</keyword>
<evidence type="ECO:0000259" key="21">
    <source>
        <dbReference type="PROSITE" id="PS50011"/>
    </source>
</evidence>
<comment type="caution">
    <text evidence="22">The sequence shown here is derived from an EMBL/GenBank/DDBJ whole genome shotgun (WGS) entry which is preliminary data.</text>
</comment>
<evidence type="ECO:0000256" key="20">
    <source>
        <dbReference type="SAM" id="SignalP"/>
    </source>
</evidence>
<feature type="region of interest" description="Disordered" evidence="18">
    <location>
        <begin position="819"/>
        <end position="872"/>
    </location>
</feature>
<proteinExistence type="predicted"/>
<dbReference type="Proteomes" id="UP001085076">
    <property type="component" value="Miscellaneous, Linkage group lg03"/>
</dbReference>
<keyword evidence="13" id="KW-0325">Glycoprotein</keyword>
<dbReference type="AlphaFoldDB" id="A0A9D5CU80"/>
<evidence type="ECO:0000256" key="2">
    <source>
        <dbReference type="ARBA" id="ARBA00012513"/>
    </source>
</evidence>
<keyword evidence="10 17" id="KW-0067">ATP-binding</keyword>
<dbReference type="FunFam" id="3.30.200.20:FF:000039">
    <property type="entry name" value="receptor-like protein kinase FERONIA"/>
    <property type="match status" value="1"/>
</dbReference>
<dbReference type="PANTHER" id="PTHR34590">
    <property type="entry name" value="OS03G0124300 PROTEIN-RELATED"/>
    <property type="match status" value="1"/>
</dbReference>
<dbReference type="SUPFAM" id="SSF56112">
    <property type="entry name" value="Protein kinase-like (PK-like)"/>
    <property type="match status" value="1"/>
</dbReference>
<evidence type="ECO:0000256" key="10">
    <source>
        <dbReference type="ARBA" id="ARBA00022840"/>
    </source>
</evidence>
<evidence type="ECO:0000256" key="9">
    <source>
        <dbReference type="ARBA" id="ARBA00022777"/>
    </source>
</evidence>
<evidence type="ECO:0000256" key="17">
    <source>
        <dbReference type="PROSITE-ProRule" id="PRU10141"/>
    </source>
</evidence>
<comment type="subcellular location">
    <subcellularLocation>
        <location evidence="1">Cell membrane</location>
        <topology evidence="1">Single-pass type I membrane protein</topology>
    </subcellularLocation>
</comment>
<feature type="chain" id="PRO_5038694124" description="non-specific serine/threonine protein kinase" evidence="20">
    <location>
        <begin position="26"/>
        <end position="872"/>
    </location>
</feature>
<dbReference type="SMART" id="SM00220">
    <property type="entry name" value="S_TKc"/>
    <property type="match status" value="1"/>
</dbReference>
<dbReference type="Gene3D" id="1.10.510.10">
    <property type="entry name" value="Transferase(Phosphotransferase) domain 1"/>
    <property type="match status" value="1"/>
</dbReference>
<feature type="compositionally biased region" description="Low complexity" evidence="18">
    <location>
        <begin position="838"/>
        <end position="852"/>
    </location>
</feature>
<evidence type="ECO:0000256" key="3">
    <source>
        <dbReference type="ARBA" id="ARBA00022475"/>
    </source>
</evidence>
<evidence type="ECO:0000256" key="16">
    <source>
        <dbReference type="ARBA" id="ARBA00048679"/>
    </source>
</evidence>
<dbReference type="Pfam" id="PF07714">
    <property type="entry name" value="PK_Tyr_Ser-Thr"/>
    <property type="match status" value="1"/>
</dbReference>
<dbReference type="GO" id="GO:0005524">
    <property type="term" value="F:ATP binding"/>
    <property type="evidence" value="ECO:0007669"/>
    <property type="project" value="UniProtKB-UniRule"/>
</dbReference>
<keyword evidence="23" id="KW-1185">Reference proteome</keyword>
<sequence>MKSSTFLFFFLFSFIFFSSIFATFAASNGFKPADSLLLNCGSPDDDTDSDGRKWSGESALNGKILAATNSSTATAMYQDPSLPSTVPYMTARLFTSESTYKFPVSENGRHWIRLHFYPVSYNGLNPDDAYFSVTTADGVTLLKNFSASLTAKALTQAYIVKEFSVGPSADGALSLTFTPSNEHNNSYGFINGVEIISMPDIFGEPPTMVGYSDQTIDIDGSAMQTMFRLNVGGQYIPAGNDSQLSRTWYDDSPYLYGAGLGVTTEAEKGLKIDYPSDLPVYMAPVDVYRTARSMGPDPNINKNFNLTWVFQIDGNFTYVVRLHFCEIVMQKVNQRVFDIFVNNQTAQAAADVIAWTSAEGVPTYKDYAVFVADTAGDDQLWVALHPNVAARPEYMNAILNGLEVFKMSDSTGNLAGPNPEPSLMMIEAELEAPAGFEDKSGKKASVIGGAAGGAAAAGLFFAVCIVVYRRKKKVERDGSAGASGWLPLYGNSHTSASKSTISGRSTASSHLSSLAASGLCRHFSLPEIKQGTRNFDDSLVIGVGGFGKVYKGVVDGSTKVAIKRSNPSSEQGVHEFQTEIEMLSKLRHKHLVSLIGYCEEDDEMILVYDYMAYGTLREHLYKTNKPPLSWKQRLEICIGAARGLHYLHTGAKYTIIHRDVKTTNILLDENFVAKVSDFGLSKTGPMMNQTHVSTVVKGSFGYLDPEYFRRQQLTDKSDVYSFGVVLFEVLCARPALNPSLPKEQVSLADWALSNQRKGTLGDIIDPLLKGKINPECLKKFAETAEKCLSDQGVERPPMGDVLWNLEFCLQLEEAAEGGKPVDMDVSENSTGAGRGWQGSHIPSGSIGGSEMSGESDESSNEVFSQLVHPRGR</sequence>
<evidence type="ECO:0000256" key="15">
    <source>
        <dbReference type="ARBA" id="ARBA00047899"/>
    </source>
</evidence>
<feature type="domain" description="Protein kinase" evidence="21">
    <location>
        <begin position="535"/>
        <end position="807"/>
    </location>
</feature>
<dbReference type="InterPro" id="IPR017441">
    <property type="entry name" value="Protein_kinase_ATP_BS"/>
</dbReference>
<dbReference type="EMBL" id="JAGGNH010000003">
    <property type="protein sequence ID" value="KAJ0979940.1"/>
    <property type="molecule type" value="Genomic_DNA"/>
</dbReference>
<evidence type="ECO:0000256" key="14">
    <source>
        <dbReference type="ARBA" id="ARBA00023279"/>
    </source>
</evidence>
<evidence type="ECO:0000313" key="22">
    <source>
        <dbReference type="EMBL" id="KAJ0979940.1"/>
    </source>
</evidence>
<evidence type="ECO:0000313" key="23">
    <source>
        <dbReference type="Proteomes" id="UP001085076"/>
    </source>
</evidence>
<dbReference type="PROSITE" id="PS00108">
    <property type="entry name" value="PROTEIN_KINASE_ST"/>
    <property type="match status" value="1"/>
</dbReference>
<evidence type="ECO:0000256" key="19">
    <source>
        <dbReference type="SAM" id="Phobius"/>
    </source>
</evidence>
<dbReference type="InterPro" id="IPR000719">
    <property type="entry name" value="Prot_kinase_dom"/>
</dbReference>
<reference evidence="22" key="1">
    <citation type="submission" date="2021-03" db="EMBL/GenBank/DDBJ databases">
        <authorList>
            <person name="Li Z."/>
            <person name="Yang C."/>
        </authorList>
    </citation>
    <scope>NUCLEOTIDE SEQUENCE</scope>
    <source>
        <strain evidence="22">Dzin_1.0</strain>
        <tissue evidence="22">Leaf</tissue>
    </source>
</reference>
<keyword evidence="7 20" id="KW-0732">Signal</keyword>
<keyword evidence="3" id="KW-1003">Cell membrane</keyword>
<dbReference type="OrthoDB" id="1903759at2759"/>
<name>A0A9D5CU80_9LILI</name>
<evidence type="ECO:0000256" key="11">
    <source>
        <dbReference type="ARBA" id="ARBA00022989"/>
    </source>
</evidence>
<evidence type="ECO:0000256" key="12">
    <source>
        <dbReference type="ARBA" id="ARBA00023136"/>
    </source>
</evidence>
<evidence type="ECO:0000256" key="18">
    <source>
        <dbReference type="SAM" id="MobiDB-lite"/>
    </source>
</evidence>
<dbReference type="Gene3D" id="3.30.200.20">
    <property type="entry name" value="Phosphorylase Kinase, domain 1"/>
    <property type="match status" value="1"/>
</dbReference>
<keyword evidence="9" id="KW-0418">Kinase</keyword>
<dbReference type="EC" id="2.7.11.1" evidence="2"/>
<feature type="signal peptide" evidence="20">
    <location>
        <begin position="1"/>
        <end position="25"/>
    </location>
</feature>
<dbReference type="CDD" id="cd14066">
    <property type="entry name" value="STKc_IRAK"/>
    <property type="match status" value="1"/>
</dbReference>
<dbReference type="InterPro" id="IPR011009">
    <property type="entry name" value="Kinase-like_dom_sf"/>
</dbReference>
<dbReference type="InterPro" id="IPR024788">
    <property type="entry name" value="Malectin-like_Carb-bd_dom"/>
</dbReference>
<accession>A0A9D5CU80</accession>
<evidence type="ECO:0000256" key="6">
    <source>
        <dbReference type="ARBA" id="ARBA00022692"/>
    </source>
</evidence>
<keyword evidence="8 17" id="KW-0547">Nucleotide-binding</keyword>
<dbReference type="InterPro" id="IPR008271">
    <property type="entry name" value="Ser/Thr_kinase_AS"/>
</dbReference>
<feature type="binding site" evidence="17">
    <location>
        <position position="563"/>
    </location>
    <ligand>
        <name>ATP</name>
        <dbReference type="ChEBI" id="CHEBI:30616"/>
    </ligand>
</feature>
<dbReference type="GO" id="GO:0004674">
    <property type="term" value="F:protein serine/threonine kinase activity"/>
    <property type="evidence" value="ECO:0007669"/>
    <property type="project" value="UniProtKB-KW"/>
</dbReference>
<protein>
    <recommendedName>
        <fullName evidence="2">non-specific serine/threonine protein kinase</fullName>
        <ecNumber evidence="2">2.7.11.1</ecNumber>
    </recommendedName>
</protein>
<dbReference type="FunFam" id="2.60.120.430:FF:000003">
    <property type="entry name" value="FERONIA receptor-like kinase"/>
    <property type="match status" value="1"/>
</dbReference>
<dbReference type="PANTHER" id="PTHR34590:SF5">
    <property type="entry name" value="OS04G0586500 PROTEIN"/>
    <property type="match status" value="1"/>
</dbReference>
<comment type="catalytic activity">
    <reaction evidence="16">
        <text>L-seryl-[protein] + ATP = O-phospho-L-seryl-[protein] + ADP + H(+)</text>
        <dbReference type="Rhea" id="RHEA:17989"/>
        <dbReference type="Rhea" id="RHEA-COMP:9863"/>
        <dbReference type="Rhea" id="RHEA-COMP:11604"/>
        <dbReference type="ChEBI" id="CHEBI:15378"/>
        <dbReference type="ChEBI" id="CHEBI:29999"/>
        <dbReference type="ChEBI" id="CHEBI:30616"/>
        <dbReference type="ChEBI" id="CHEBI:83421"/>
        <dbReference type="ChEBI" id="CHEBI:456216"/>
        <dbReference type="EC" id="2.7.11.1"/>
    </reaction>
</comment>
<evidence type="ECO:0000256" key="7">
    <source>
        <dbReference type="ARBA" id="ARBA00022729"/>
    </source>
</evidence>
<evidence type="ECO:0000256" key="8">
    <source>
        <dbReference type="ARBA" id="ARBA00022741"/>
    </source>
</evidence>
<reference evidence="22" key="2">
    <citation type="journal article" date="2022" name="Hortic Res">
        <title>The genome of Dioscorea zingiberensis sheds light on the biosynthesis, origin and evolution of the medicinally important diosgenin saponins.</title>
        <authorList>
            <person name="Li Y."/>
            <person name="Tan C."/>
            <person name="Li Z."/>
            <person name="Guo J."/>
            <person name="Li S."/>
            <person name="Chen X."/>
            <person name="Wang C."/>
            <person name="Dai X."/>
            <person name="Yang H."/>
            <person name="Song W."/>
            <person name="Hou L."/>
            <person name="Xu J."/>
            <person name="Tong Z."/>
            <person name="Xu A."/>
            <person name="Yuan X."/>
            <person name="Wang W."/>
            <person name="Yang Q."/>
            <person name="Chen L."/>
            <person name="Sun Z."/>
            <person name="Wang K."/>
            <person name="Pan B."/>
            <person name="Chen J."/>
            <person name="Bao Y."/>
            <person name="Liu F."/>
            <person name="Qi X."/>
            <person name="Gang D.R."/>
            <person name="Wen J."/>
            <person name="Li J."/>
        </authorList>
    </citation>
    <scope>NUCLEOTIDE SEQUENCE</scope>
    <source>
        <strain evidence="22">Dzin_1.0</strain>
    </source>
</reference>
<keyword evidence="6 19" id="KW-0812">Transmembrane</keyword>
<comment type="catalytic activity">
    <reaction evidence="15">
        <text>L-threonyl-[protein] + ATP = O-phospho-L-threonyl-[protein] + ADP + H(+)</text>
        <dbReference type="Rhea" id="RHEA:46608"/>
        <dbReference type="Rhea" id="RHEA-COMP:11060"/>
        <dbReference type="Rhea" id="RHEA-COMP:11605"/>
        <dbReference type="ChEBI" id="CHEBI:15378"/>
        <dbReference type="ChEBI" id="CHEBI:30013"/>
        <dbReference type="ChEBI" id="CHEBI:30616"/>
        <dbReference type="ChEBI" id="CHEBI:61977"/>
        <dbReference type="ChEBI" id="CHEBI:456216"/>
        <dbReference type="EC" id="2.7.11.1"/>
    </reaction>
</comment>
<dbReference type="InterPro" id="IPR045272">
    <property type="entry name" value="ANXUR1/2-like"/>
</dbReference>
<keyword evidence="14" id="KW-0278">Fertilization</keyword>
<dbReference type="InterPro" id="IPR001245">
    <property type="entry name" value="Ser-Thr/Tyr_kinase_cat_dom"/>
</dbReference>
<evidence type="ECO:0000256" key="4">
    <source>
        <dbReference type="ARBA" id="ARBA00022527"/>
    </source>
</evidence>
<feature type="transmembrane region" description="Helical" evidence="19">
    <location>
        <begin position="446"/>
        <end position="468"/>
    </location>
</feature>
<organism evidence="22 23">
    <name type="scientific">Dioscorea zingiberensis</name>
    <dbReference type="NCBI Taxonomy" id="325984"/>
    <lineage>
        <taxon>Eukaryota</taxon>
        <taxon>Viridiplantae</taxon>
        <taxon>Streptophyta</taxon>
        <taxon>Embryophyta</taxon>
        <taxon>Tracheophyta</taxon>
        <taxon>Spermatophyta</taxon>
        <taxon>Magnoliopsida</taxon>
        <taxon>Liliopsida</taxon>
        <taxon>Dioscoreales</taxon>
        <taxon>Dioscoreaceae</taxon>
        <taxon>Dioscorea</taxon>
    </lineage>
</organism>
<dbReference type="FunFam" id="1.10.510.10:FF:000058">
    <property type="entry name" value="Receptor-like protein kinase FERONIA"/>
    <property type="match status" value="1"/>
</dbReference>
<dbReference type="GO" id="GO:0004714">
    <property type="term" value="F:transmembrane receptor protein tyrosine kinase activity"/>
    <property type="evidence" value="ECO:0007669"/>
    <property type="project" value="InterPro"/>
</dbReference>
<dbReference type="PROSITE" id="PS50011">
    <property type="entry name" value="PROTEIN_KINASE_DOM"/>
    <property type="match status" value="1"/>
</dbReference>
<dbReference type="Pfam" id="PF12819">
    <property type="entry name" value="Malectin_like"/>
    <property type="match status" value="1"/>
</dbReference>
<evidence type="ECO:0000256" key="5">
    <source>
        <dbReference type="ARBA" id="ARBA00022679"/>
    </source>
</evidence>
<dbReference type="PROSITE" id="PS00107">
    <property type="entry name" value="PROTEIN_KINASE_ATP"/>
    <property type="match status" value="1"/>
</dbReference>
<dbReference type="GO" id="GO:0005886">
    <property type="term" value="C:plasma membrane"/>
    <property type="evidence" value="ECO:0007669"/>
    <property type="project" value="UniProtKB-SubCell"/>
</dbReference>
<keyword evidence="4" id="KW-0723">Serine/threonine-protein kinase</keyword>
<keyword evidence="11 19" id="KW-1133">Transmembrane helix</keyword>